<protein>
    <recommendedName>
        <fullName evidence="3">Type II toxin-antitoxin system PemK/MazF family toxin</fullName>
    </recommendedName>
</protein>
<evidence type="ECO:0008006" key="3">
    <source>
        <dbReference type="Google" id="ProtNLM"/>
    </source>
</evidence>
<dbReference type="OrthoDB" id="373256at2157"/>
<dbReference type="GeneID" id="56085462"/>
<dbReference type="KEGG" id="hpel:HZS54_22695"/>
<sequence length="87" mass="9421">MSEQPNPEYPDQHVAIGISTNDAAESVPIGENDWQVGSLSKESYILPRYPAVISERDTAQTVGALVPEIVDEAAESLARNVGVELER</sequence>
<reference evidence="1 2" key="1">
    <citation type="submission" date="2020-07" db="EMBL/GenBank/DDBJ databases">
        <title>Halosimplex litoreum sp. nov. and Halosimplex rubrum sp. nov., isolated from different salt environments.</title>
        <authorList>
            <person name="Cui H."/>
        </authorList>
    </citation>
    <scope>NUCLEOTIDE SEQUENCE [LARGE SCALE GENOMIC DNA]</scope>
    <source>
        <strain evidence="1 2">R2</strain>
    </source>
</reference>
<accession>A0A7D5TDY5</accession>
<dbReference type="Proteomes" id="UP000509346">
    <property type="component" value="Chromosome"/>
</dbReference>
<gene>
    <name evidence="1" type="ORF">HZS54_22695</name>
</gene>
<keyword evidence="2" id="KW-1185">Reference proteome</keyword>
<name>A0A7D5TDY5_9EURY</name>
<organism evidence="1 2">
    <name type="scientific">Halosimplex pelagicum</name>
    <dbReference type="NCBI Taxonomy" id="869886"/>
    <lineage>
        <taxon>Archaea</taxon>
        <taxon>Methanobacteriati</taxon>
        <taxon>Methanobacteriota</taxon>
        <taxon>Stenosarchaea group</taxon>
        <taxon>Halobacteria</taxon>
        <taxon>Halobacteriales</taxon>
        <taxon>Haloarculaceae</taxon>
        <taxon>Halosimplex</taxon>
    </lineage>
</organism>
<dbReference type="RefSeq" id="WP_179919365.1">
    <property type="nucleotide sequence ID" value="NZ_CP058909.1"/>
</dbReference>
<evidence type="ECO:0000313" key="2">
    <source>
        <dbReference type="Proteomes" id="UP000509346"/>
    </source>
</evidence>
<dbReference type="EMBL" id="CP058909">
    <property type="protein sequence ID" value="QLH84273.1"/>
    <property type="molecule type" value="Genomic_DNA"/>
</dbReference>
<dbReference type="AlphaFoldDB" id="A0A7D5TDY5"/>
<evidence type="ECO:0000313" key="1">
    <source>
        <dbReference type="EMBL" id="QLH84273.1"/>
    </source>
</evidence>
<proteinExistence type="predicted"/>